<evidence type="ECO:0000256" key="1">
    <source>
        <dbReference type="SAM" id="Phobius"/>
    </source>
</evidence>
<evidence type="ECO:0000313" key="2">
    <source>
        <dbReference type="EMBL" id="CAD8117433.1"/>
    </source>
</evidence>
<proteinExistence type="predicted"/>
<dbReference type="Proteomes" id="UP000692954">
    <property type="component" value="Unassembled WGS sequence"/>
</dbReference>
<name>A0A8S1QNQ6_9CILI</name>
<dbReference type="AlphaFoldDB" id="A0A8S1QNQ6"/>
<evidence type="ECO:0000313" key="3">
    <source>
        <dbReference type="Proteomes" id="UP000692954"/>
    </source>
</evidence>
<sequence length="151" mass="18167">MKRPNGEFEQLLYQKLQYFLKIVFFYVKNLSCKIQSQWLTQTFIKEVKLVQIISLRKSCFLIYATFKTQMFNFQEFIGQLYDFPINFFSIRFIIFWIIQQAIQQILETILAFLDRTQAEQLDMAHSSLIKSTGLHSIMMFLLVIIYTFLQK</sequence>
<comment type="caution">
    <text evidence="2">The sequence shown here is derived from an EMBL/GenBank/DDBJ whole genome shotgun (WGS) entry which is preliminary data.</text>
</comment>
<evidence type="ECO:0008006" key="4">
    <source>
        <dbReference type="Google" id="ProtNLM"/>
    </source>
</evidence>
<feature type="transmembrane region" description="Helical" evidence="1">
    <location>
        <begin position="133"/>
        <end position="149"/>
    </location>
</feature>
<gene>
    <name evidence="2" type="ORF">PSON_ATCC_30995.1.T1130224</name>
</gene>
<keyword evidence="3" id="KW-1185">Reference proteome</keyword>
<reference evidence="2" key="1">
    <citation type="submission" date="2021-01" db="EMBL/GenBank/DDBJ databases">
        <authorList>
            <consortium name="Genoscope - CEA"/>
            <person name="William W."/>
        </authorList>
    </citation>
    <scope>NUCLEOTIDE SEQUENCE</scope>
</reference>
<accession>A0A8S1QNQ6</accession>
<protein>
    <recommendedName>
        <fullName evidence="4">Transmembrane protein</fullName>
    </recommendedName>
</protein>
<keyword evidence="1" id="KW-1133">Transmembrane helix</keyword>
<dbReference type="EMBL" id="CAJJDN010000113">
    <property type="protein sequence ID" value="CAD8117433.1"/>
    <property type="molecule type" value="Genomic_DNA"/>
</dbReference>
<keyword evidence="1" id="KW-0472">Membrane</keyword>
<organism evidence="2 3">
    <name type="scientific">Paramecium sonneborni</name>
    <dbReference type="NCBI Taxonomy" id="65129"/>
    <lineage>
        <taxon>Eukaryota</taxon>
        <taxon>Sar</taxon>
        <taxon>Alveolata</taxon>
        <taxon>Ciliophora</taxon>
        <taxon>Intramacronucleata</taxon>
        <taxon>Oligohymenophorea</taxon>
        <taxon>Peniculida</taxon>
        <taxon>Parameciidae</taxon>
        <taxon>Paramecium</taxon>
    </lineage>
</organism>
<keyword evidence="1" id="KW-0812">Transmembrane</keyword>